<dbReference type="InterPro" id="IPR016032">
    <property type="entry name" value="Sig_transdc_resp-reg_C-effctor"/>
</dbReference>
<dbReference type="GO" id="GO:0005829">
    <property type="term" value="C:cytosol"/>
    <property type="evidence" value="ECO:0007669"/>
    <property type="project" value="TreeGrafter"/>
</dbReference>
<comment type="function">
    <text evidence="7">May play the central regulatory role in sporulation. It may be an element of the effector pathway responsible for the activation of sporulation genes in response to nutritional stress. Spo0A may act in concert with spo0H (a sigma factor) to control the expression of some genes that are critical to the sporulation process.</text>
</comment>
<dbReference type="PANTHER" id="PTHR48111">
    <property type="entry name" value="REGULATOR OF RPOS"/>
    <property type="match status" value="1"/>
</dbReference>
<name>A0A9D2FLK4_9FIRM</name>
<keyword evidence="6" id="KW-0804">Transcription</keyword>
<evidence type="ECO:0000256" key="3">
    <source>
        <dbReference type="ARBA" id="ARBA00023012"/>
    </source>
</evidence>
<gene>
    <name evidence="12" type="ORF">H9724_08175</name>
</gene>
<dbReference type="SMART" id="SM00448">
    <property type="entry name" value="REC"/>
    <property type="match status" value="1"/>
</dbReference>
<dbReference type="SUPFAM" id="SSF52172">
    <property type="entry name" value="CheY-like"/>
    <property type="match status" value="1"/>
</dbReference>
<dbReference type="InterPro" id="IPR036388">
    <property type="entry name" value="WH-like_DNA-bd_sf"/>
</dbReference>
<dbReference type="SMART" id="SM00862">
    <property type="entry name" value="Trans_reg_C"/>
    <property type="match status" value="1"/>
</dbReference>
<dbReference type="PROSITE" id="PS50110">
    <property type="entry name" value="RESPONSE_REGULATORY"/>
    <property type="match status" value="1"/>
</dbReference>
<comment type="caution">
    <text evidence="12">The sequence shown here is derived from an EMBL/GenBank/DDBJ whole genome shotgun (WGS) entry which is preliminary data.</text>
</comment>
<dbReference type="EMBL" id="DXBF01000064">
    <property type="protein sequence ID" value="HIZ62726.1"/>
    <property type="molecule type" value="Genomic_DNA"/>
</dbReference>
<dbReference type="Gene3D" id="6.10.250.690">
    <property type="match status" value="1"/>
</dbReference>
<dbReference type="SUPFAM" id="SSF46894">
    <property type="entry name" value="C-terminal effector domain of the bipartite response regulators"/>
    <property type="match status" value="1"/>
</dbReference>
<dbReference type="InterPro" id="IPR011006">
    <property type="entry name" value="CheY-like_superfamily"/>
</dbReference>
<dbReference type="Gene3D" id="3.40.50.2300">
    <property type="match status" value="1"/>
</dbReference>
<dbReference type="PANTHER" id="PTHR48111:SF1">
    <property type="entry name" value="TWO-COMPONENT RESPONSE REGULATOR ORR33"/>
    <property type="match status" value="1"/>
</dbReference>
<evidence type="ECO:0000256" key="6">
    <source>
        <dbReference type="ARBA" id="ARBA00023163"/>
    </source>
</evidence>
<proteinExistence type="predicted"/>
<dbReference type="GO" id="GO:0000156">
    <property type="term" value="F:phosphorelay response regulator activity"/>
    <property type="evidence" value="ECO:0007669"/>
    <property type="project" value="TreeGrafter"/>
</dbReference>
<dbReference type="InterPro" id="IPR001789">
    <property type="entry name" value="Sig_transdc_resp-reg_receiver"/>
</dbReference>
<evidence type="ECO:0000256" key="8">
    <source>
        <dbReference type="PROSITE-ProRule" id="PRU00169"/>
    </source>
</evidence>
<evidence type="ECO:0000313" key="13">
    <source>
        <dbReference type="Proteomes" id="UP000824105"/>
    </source>
</evidence>
<evidence type="ECO:0000256" key="2">
    <source>
        <dbReference type="ARBA" id="ARBA00022553"/>
    </source>
</evidence>
<dbReference type="Gene3D" id="1.10.10.10">
    <property type="entry name" value="Winged helix-like DNA-binding domain superfamily/Winged helix DNA-binding domain"/>
    <property type="match status" value="1"/>
</dbReference>
<evidence type="ECO:0000256" key="7">
    <source>
        <dbReference type="ARBA" id="ARBA00024867"/>
    </source>
</evidence>
<feature type="DNA-binding region" description="OmpR/PhoB-type" evidence="9">
    <location>
        <begin position="111"/>
        <end position="212"/>
    </location>
</feature>
<dbReference type="GO" id="GO:0032993">
    <property type="term" value="C:protein-DNA complex"/>
    <property type="evidence" value="ECO:0007669"/>
    <property type="project" value="TreeGrafter"/>
</dbReference>
<keyword evidence="2 8" id="KW-0597">Phosphoprotein</keyword>
<dbReference type="PROSITE" id="PS51755">
    <property type="entry name" value="OMPR_PHOB"/>
    <property type="match status" value="1"/>
</dbReference>
<evidence type="ECO:0000256" key="4">
    <source>
        <dbReference type="ARBA" id="ARBA00023015"/>
    </source>
</evidence>
<keyword evidence="4" id="KW-0805">Transcription regulation</keyword>
<feature type="modified residue" description="4-aspartylphosphate" evidence="8">
    <location>
        <position position="38"/>
    </location>
</feature>
<dbReference type="InterPro" id="IPR001867">
    <property type="entry name" value="OmpR/PhoB-type_DNA-bd"/>
</dbReference>
<dbReference type="Pfam" id="PF00486">
    <property type="entry name" value="Trans_reg_C"/>
    <property type="match status" value="1"/>
</dbReference>
<dbReference type="AlphaFoldDB" id="A0A9D2FLK4"/>
<feature type="domain" description="OmpR/PhoB-type" evidence="11">
    <location>
        <begin position="111"/>
        <end position="212"/>
    </location>
</feature>
<feature type="domain" description="Response regulatory" evidence="10">
    <location>
        <begin position="1"/>
        <end position="103"/>
    </location>
</feature>
<evidence type="ECO:0000259" key="11">
    <source>
        <dbReference type="PROSITE" id="PS51755"/>
    </source>
</evidence>
<evidence type="ECO:0000256" key="9">
    <source>
        <dbReference type="PROSITE-ProRule" id="PRU01091"/>
    </source>
</evidence>
<organism evidence="12 13">
    <name type="scientific">Candidatus Gemmiger avistercoris</name>
    <dbReference type="NCBI Taxonomy" id="2838606"/>
    <lineage>
        <taxon>Bacteria</taxon>
        <taxon>Bacillati</taxon>
        <taxon>Bacillota</taxon>
        <taxon>Clostridia</taxon>
        <taxon>Eubacteriales</taxon>
        <taxon>Gemmiger</taxon>
    </lineage>
</organism>
<dbReference type="GO" id="GO:0006355">
    <property type="term" value="P:regulation of DNA-templated transcription"/>
    <property type="evidence" value="ECO:0007669"/>
    <property type="project" value="InterPro"/>
</dbReference>
<keyword evidence="3" id="KW-0902">Two-component regulatory system</keyword>
<dbReference type="CDD" id="cd00383">
    <property type="entry name" value="trans_reg_C"/>
    <property type="match status" value="1"/>
</dbReference>
<accession>A0A9D2FLK4</accession>
<dbReference type="Proteomes" id="UP000824105">
    <property type="component" value="Unassembled WGS sequence"/>
</dbReference>
<evidence type="ECO:0000256" key="5">
    <source>
        <dbReference type="ARBA" id="ARBA00023125"/>
    </source>
</evidence>
<evidence type="ECO:0000256" key="1">
    <source>
        <dbReference type="ARBA" id="ARBA00018672"/>
    </source>
</evidence>
<evidence type="ECO:0000313" key="12">
    <source>
        <dbReference type="EMBL" id="HIZ62726.1"/>
    </source>
</evidence>
<dbReference type="Pfam" id="PF00072">
    <property type="entry name" value="Response_reg"/>
    <property type="match status" value="1"/>
</dbReference>
<reference evidence="12" key="1">
    <citation type="journal article" date="2021" name="PeerJ">
        <title>Extensive microbial diversity within the chicken gut microbiome revealed by metagenomics and culture.</title>
        <authorList>
            <person name="Gilroy R."/>
            <person name="Ravi A."/>
            <person name="Getino M."/>
            <person name="Pursley I."/>
            <person name="Horton D.L."/>
            <person name="Alikhan N.F."/>
            <person name="Baker D."/>
            <person name="Gharbi K."/>
            <person name="Hall N."/>
            <person name="Watson M."/>
            <person name="Adriaenssens E.M."/>
            <person name="Foster-Nyarko E."/>
            <person name="Jarju S."/>
            <person name="Secka A."/>
            <person name="Antonio M."/>
            <person name="Oren A."/>
            <person name="Chaudhuri R.R."/>
            <person name="La Ragione R."/>
            <person name="Hildebrand F."/>
            <person name="Pallen M.J."/>
        </authorList>
    </citation>
    <scope>NUCLEOTIDE SEQUENCE</scope>
    <source>
        <strain evidence="12">CHK188-11489</strain>
    </source>
</reference>
<protein>
    <recommendedName>
        <fullName evidence="1">Stage 0 sporulation protein A homolog</fullName>
    </recommendedName>
</protein>
<dbReference type="GO" id="GO:0000976">
    <property type="term" value="F:transcription cis-regulatory region binding"/>
    <property type="evidence" value="ECO:0007669"/>
    <property type="project" value="TreeGrafter"/>
</dbReference>
<dbReference type="InterPro" id="IPR039420">
    <property type="entry name" value="WalR-like"/>
</dbReference>
<sequence>MIRTIFAQAGYRNVSTAADAAGALGILRRKMPDLLILDVMLPGEMDGFGLLRAVRAVSRVPVLMLTARGEAADRVAGFEQGADDYLVKPFLPQELLLRVQAILRRAYPEQNRCVRLADAVVDLDRAEVRRPGRAEPIQLTAKEYALFCKLAENAGRIVTIGALCQTVCGEIWQGYENTLMTHIRHLREKLEADPSAPRSLLTVRGLGYRLIVEREEDAP</sequence>
<keyword evidence="5 9" id="KW-0238">DNA-binding</keyword>
<dbReference type="CDD" id="cd17574">
    <property type="entry name" value="REC_OmpR"/>
    <property type="match status" value="1"/>
</dbReference>
<reference evidence="12" key="2">
    <citation type="submission" date="2021-04" db="EMBL/GenBank/DDBJ databases">
        <authorList>
            <person name="Gilroy R."/>
        </authorList>
    </citation>
    <scope>NUCLEOTIDE SEQUENCE</scope>
    <source>
        <strain evidence="12">CHK188-11489</strain>
    </source>
</reference>
<evidence type="ECO:0000259" key="10">
    <source>
        <dbReference type="PROSITE" id="PS50110"/>
    </source>
</evidence>